<dbReference type="InterPro" id="IPR042377">
    <property type="entry name" value="GSDME"/>
</dbReference>
<keyword evidence="11" id="KW-0449">Lipoprotein</keyword>
<sequence>MYAKATKNVLRDIDPEGDLIPVSNLNDSDKLHLLCLVTKRKRFWCWQNPKYHFLSFTLDDILTKGKPLKPVVIESDFVKYEGKFGDFLEANLETEIGAVKLNAARKGFVESRNSFGNLRKQEVDMQQLMKNAQERTINMKHPLVQQMLGRRNETLCILKEKIITTQKCVLLEHIQKEGKQGGVAGMKTPVVKVSVSENGNLIQDANVVLEIPPPAAIAYAVIELYIKHDGHFEFCLLSEKEGGFERNHAEGHCQGLGASGIFSMYQWDIVDSGDTKMMNRAAVPSDASLSVLKQDILQQTKIFQSFLELPEEKRSVLHRLLCKILCHGETVTLLENLLGDMCTGQKPHLTALNELKWEQQQNIQDLWKLLGYTVENDLVLQLEEHQQKKLLLATHCLISAVEELDDSALAVLETYCDLHLIPALSCLLNTVLEESTSLGDPPLSIFKGKEEFQMLQQLFTLSNIKLERTENYVKAVTTREPGFLPLLLLITVFGFHALAG</sequence>
<keyword evidence="4" id="KW-1134">Transmembrane beta strand</keyword>
<evidence type="ECO:0000256" key="8">
    <source>
        <dbReference type="ARBA" id="ARBA00022692"/>
    </source>
</evidence>
<keyword evidence="8" id="KW-0812">Transmembrane</keyword>
<evidence type="ECO:0000313" key="14">
    <source>
        <dbReference type="Proteomes" id="UP000515156"/>
    </source>
</evidence>
<feature type="domain" description="Gasdermin pore forming" evidence="12">
    <location>
        <begin position="1"/>
        <end position="245"/>
    </location>
</feature>
<keyword evidence="6" id="KW-0963">Cytoplasm</keyword>
<gene>
    <name evidence="15 16 17 18 19 20" type="primary">GSDME</name>
</gene>
<dbReference type="RefSeq" id="XP_030057960.1">
    <property type="nucleotide sequence ID" value="XM_030202100.1"/>
</dbReference>
<dbReference type="GO" id="GO:0005737">
    <property type="term" value="C:cytoplasm"/>
    <property type="evidence" value="ECO:0007669"/>
    <property type="project" value="UniProtKB-SubCell"/>
</dbReference>
<organism evidence="14 16">
    <name type="scientific">Microcaecilia unicolor</name>
    <dbReference type="NCBI Taxonomy" id="1415580"/>
    <lineage>
        <taxon>Eukaryota</taxon>
        <taxon>Metazoa</taxon>
        <taxon>Chordata</taxon>
        <taxon>Craniata</taxon>
        <taxon>Vertebrata</taxon>
        <taxon>Euteleostomi</taxon>
        <taxon>Amphibia</taxon>
        <taxon>Gymnophiona</taxon>
        <taxon>Siphonopidae</taxon>
        <taxon>Microcaecilia</taxon>
    </lineage>
</organism>
<evidence type="ECO:0000256" key="6">
    <source>
        <dbReference type="ARBA" id="ARBA00022490"/>
    </source>
</evidence>
<dbReference type="Proteomes" id="UP000515156">
    <property type="component" value="Chromosome 1"/>
</dbReference>
<keyword evidence="7" id="KW-1210">Necrosis</keyword>
<evidence type="ECO:0000256" key="4">
    <source>
        <dbReference type="ARBA" id="ARBA00022452"/>
    </source>
</evidence>
<dbReference type="GeneID" id="115469425"/>
<dbReference type="RefSeq" id="XP_030057917.1">
    <property type="nucleotide sequence ID" value="XM_030202057.1"/>
</dbReference>
<dbReference type="RefSeq" id="XP_030057926.1">
    <property type="nucleotide sequence ID" value="XM_030202066.1"/>
</dbReference>
<dbReference type="OrthoDB" id="8815334at2759"/>
<evidence type="ECO:0000256" key="5">
    <source>
        <dbReference type="ARBA" id="ARBA00022475"/>
    </source>
</evidence>
<protein>
    <submittedName>
        <fullName evidence="15 16">Gasdermin-E</fullName>
    </submittedName>
</protein>
<evidence type="ECO:0000256" key="2">
    <source>
        <dbReference type="ARBA" id="ARBA00004651"/>
    </source>
</evidence>
<evidence type="ECO:0000313" key="19">
    <source>
        <dbReference type="RefSeq" id="XP_030057950.1"/>
    </source>
</evidence>
<keyword evidence="9" id="KW-0472">Membrane</keyword>
<proteinExistence type="inferred from homology"/>
<dbReference type="GO" id="GO:0012501">
    <property type="term" value="P:programmed cell death"/>
    <property type="evidence" value="ECO:0007669"/>
    <property type="project" value="UniProtKB-KW"/>
</dbReference>
<dbReference type="RefSeq" id="XP_030057950.1">
    <property type="nucleotide sequence ID" value="XM_030202090.1"/>
</dbReference>
<reference evidence="15 16" key="1">
    <citation type="submission" date="2025-04" db="UniProtKB">
        <authorList>
            <consortium name="RefSeq"/>
        </authorList>
    </citation>
    <scope>IDENTIFICATION</scope>
</reference>
<dbReference type="CTD" id="1687"/>
<feature type="domain" description="Gasdermin PUB" evidence="13">
    <location>
        <begin position="289"/>
        <end position="469"/>
    </location>
</feature>
<evidence type="ECO:0000313" key="15">
    <source>
        <dbReference type="RefSeq" id="XP_030057917.1"/>
    </source>
</evidence>
<evidence type="ECO:0000313" key="16">
    <source>
        <dbReference type="RefSeq" id="XP_030057926.1"/>
    </source>
</evidence>
<evidence type="ECO:0000256" key="7">
    <source>
        <dbReference type="ARBA" id="ARBA00022590"/>
    </source>
</evidence>
<keyword evidence="14" id="KW-1185">Reference proteome</keyword>
<dbReference type="PANTHER" id="PTHR15207">
    <property type="entry name" value="NONSYNDROMIC HEARING IMPAIRMENT PROTEIN"/>
    <property type="match status" value="1"/>
</dbReference>
<dbReference type="KEGG" id="muo:115469425"/>
<evidence type="ECO:0000256" key="11">
    <source>
        <dbReference type="ARBA" id="ARBA00023288"/>
    </source>
</evidence>
<evidence type="ECO:0000256" key="9">
    <source>
        <dbReference type="ARBA" id="ARBA00023136"/>
    </source>
</evidence>
<evidence type="ECO:0000256" key="3">
    <source>
        <dbReference type="ARBA" id="ARBA00009279"/>
    </source>
</evidence>
<comment type="subcellular location">
    <subcellularLocation>
        <location evidence="2">Cell membrane</location>
        <topology evidence="2">Multi-pass membrane protein</topology>
    </subcellularLocation>
    <subcellularLocation>
        <location evidence="1">Cytoplasm</location>
    </subcellularLocation>
</comment>
<evidence type="ECO:0000256" key="1">
    <source>
        <dbReference type="ARBA" id="ARBA00004496"/>
    </source>
</evidence>
<evidence type="ECO:0000256" key="10">
    <source>
        <dbReference type="ARBA" id="ARBA00023139"/>
    </source>
</evidence>
<dbReference type="RefSeq" id="XP_030057944.1">
    <property type="nucleotide sequence ID" value="XM_030202084.1"/>
</dbReference>
<evidence type="ECO:0000313" key="17">
    <source>
        <dbReference type="RefSeq" id="XP_030057935.1"/>
    </source>
</evidence>
<dbReference type="Pfam" id="PF17708">
    <property type="entry name" value="Gasdermin_C"/>
    <property type="match status" value="1"/>
</dbReference>
<dbReference type="AlphaFoldDB" id="A0A6P7XYB0"/>
<dbReference type="PANTHER" id="PTHR15207:SF1">
    <property type="entry name" value="GASDERMIN-E"/>
    <property type="match status" value="1"/>
</dbReference>
<evidence type="ECO:0000259" key="12">
    <source>
        <dbReference type="Pfam" id="PF04598"/>
    </source>
</evidence>
<keyword evidence="10" id="KW-0564">Palmitate</keyword>
<evidence type="ECO:0000313" key="20">
    <source>
        <dbReference type="RefSeq" id="XP_030057960.1"/>
    </source>
</evidence>
<accession>A0A6P7XYB0</accession>
<evidence type="ECO:0000259" key="13">
    <source>
        <dbReference type="Pfam" id="PF17708"/>
    </source>
</evidence>
<dbReference type="InterPro" id="IPR040460">
    <property type="entry name" value="Gasdermin_pore"/>
</dbReference>
<dbReference type="GO" id="GO:0005886">
    <property type="term" value="C:plasma membrane"/>
    <property type="evidence" value="ECO:0007669"/>
    <property type="project" value="UniProtKB-SubCell"/>
</dbReference>
<evidence type="ECO:0000313" key="18">
    <source>
        <dbReference type="RefSeq" id="XP_030057944.1"/>
    </source>
</evidence>
<dbReference type="RefSeq" id="XP_030057935.1">
    <property type="nucleotide sequence ID" value="XM_030202075.1"/>
</dbReference>
<dbReference type="Pfam" id="PF04598">
    <property type="entry name" value="Gasdermin"/>
    <property type="match status" value="1"/>
</dbReference>
<name>A0A6P7XYB0_9AMPH</name>
<comment type="similarity">
    <text evidence="3">Belongs to the gasdermin family.</text>
</comment>
<dbReference type="InterPro" id="IPR041263">
    <property type="entry name" value="Gasdermin_PUB"/>
</dbReference>
<keyword evidence="5" id="KW-1003">Cell membrane</keyword>